<comment type="cofactor">
    <cofactor evidence="1">
        <name>heme</name>
        <dbReference type="ChEBI" id="CHEBI:30413"/>
    </cofactor>
</comment>
<dbReference type="PANTHER" id="PTHR46300:SF2">
    <property type="entry name" value="CYTOCHROME P450 MONOOXYGENASE ALNH-RELATED"/>
    <property type="match status" value="1"/>
</dbReference>
<keyword evidence="7" id="KW-0479">Metal-binding</keyword>
<dbReference type="Proteomes" id="UP001437256">
    <property type="component" value="Unassembled WGS sequence"/>
</dbReference>
<dbReference type="EMBL" id="JBBXMP010000034">
    <property type="protein sequence ID" value="KAL0066564.1"/>
    <property type="molecule type" value="Genomic_DNA"/>
</dbReference>
<comment type="caution">
    <text evidence="14">The sequence shown here is derived from an EMBL/GenBank/DDBJ whole genome shotgun (WGS) entry which is preliminary data.</text>
</comment>
<keyword evidence="8" id="KW-1133">Transmembrane helix</keyword>
<dbReference type="Gene3D" id="1.10.630.10">
    <property type="entry name" value="Cytochrome P450"/>
    <property type="match status" value="1"/>
</dbReference>
<keyword evidence="5" id="KW-0349">Heme</keyword>
<keyword evidence="9" id="KW-0560">Oxidoreductase</keyword>
<keyword evidence="11" id="KW-0503">Monooxygenase</keyword>
<keyword evidence="13" id="KW-0325">Glycoprotein</keyword>
<comment type="pathway">
    <text evidence="3">Secondary metabolite biosynthesis.</text>
</comment>
<evidence type="ECO:0000256" key="2">
    <source>
        <dbReference type="ARBA" id="ARBA00004167"/>
    </source>
</evidence>
<evidence type="ECO:0000313" key="15">
    <source>
        <dbReference type="Proteomes" id="UP001437256"/>
    </source>
</evidence>
<organism evidence="14 15">
    <name type="scientific">Marasmius tenuissimus</name>
    <dbReference type="NCBI Taxonomy" id="585030"/>
    <lineage>
        <taxon>Eukaryota</taxon>
        <taxon>Fungi</taxon>
        <taxon>Dikarya</taxon>
        <taxon>Basidiomycota</taxon>
        <taxon>Agaricomycotina</taxon>
        <taxon>Agaricomycetes</taxon>
        <taxon>Agaricomycetidae</taxon>
        <taxon>Agaricales</taxon>
        <taxon>Marasmiineae</taxon>
        <taxon>Marasmiaceae</taxon>
        <taxon>Marasmius</taxon>
    </lineage>
</organism>
<sequence length="397" mass="44837">MSAVGGYESIQETEATKLLYGMMLDPTNPTYHSRRFAASLVFHLSYGGRLKDDDKDLESVTKILQGFVQETYPGSHLVDAFPWLDDILPNFLAPWRKEATAKHHYEMSVYQRLALEVKAQMDKDEIDVESFAARLWDEVEAQGKTEKDVDLEELAYRRSRHYLDISVPGTAFEAGTDTSTGIMQWFVMAMLLYPGTLRKAQAELDSVVGADGDMIPGFAHFSRLPYCCALVKEVLRWAPPAPGGFPHSSDQDDEYKGCFHRNEEFFPDSCTFKPERFVDPNKLEVDPNDLLEGHFAFGFGRLLQFSLRSNPSHSIIAFRRKCPGMYLGGKSMWIGIVRMLWAFDIEYARDAGGKPIPVSPDNCTSGMSSRPHDFPHVISPRSENHKQTVLKAFAVTK</sequence>
<name>A0ABR3A0L0_9AGAR</name>
<evidence type="ECO:0000256" key="7">
    <source>
        <dbReference type="ARBA" id="ARBA00022723"/>
    </source>
</evidence>
<keyword evidence="10" id="KW-0408">Iron</keyword>
<gene>
    <name evidence="14" type="ORF">AAF712_006367</name>
</gene>
<evidence type="ECO:0000256" key="9">
    <source>
        <dbReference type="ARBA" id="ARBA00023002"/>
    </source>
</evidence>
<accession>A0ABR3A0L0</accession>
<proteinExistence type="inferred from homology"/>
<evidence type="ECO:0000256" key="12">
    <source>
        <dbReference type="ARBA" id="ARBA00023136"/>
    </source>
</evidence>
<evidence type="ECO:0000256" key="10">
    <source>
        <dbReference type="ARBA" id="ARBA00023004"/>
    </source>
</evidence>
<comment type="subcellular location">
    <subcellularLocation>
        <location evidence="2">Membrane</location>
        <topology evidence="2">Single-pass membrane protein</topology>
    </subcellularLocation>
</comment>
<evidence type="ECO:0000313" key="14">
    <source>
        <dbReference type="EMBL" id="KAL0066564.1"/>
    </source>
</evidence>
<keyword evidence="15" id="KW-1185">Reference proteome</keyword>
<evidence type="ECO:0000256" key="5">
    <source>
        <dbReference type="ARBA" id="ARBA00022617"/>
    </source>
</evidence>
<dbReference type="InterPro" id="IPR036396">
    <property type="entry name" value="Cyt_P450_sf"/>
</dbReference>
<dbReference type="PRINTS" id="PR00463">
    <property type="entry name" value="EP450I"/>
</dbReference>
<evidence type="ECO:0000256" key="13">
    <source>
        <dbReference type="ARBA" id="ARBA00023180"/>
    </source>
</evidence>
<evidence type="ECO:0008006" key="16">
    <source>
        <dbReference type="Google" id="ProtNLM"/>
    </source>
</evidence>
<comment type="similarity">
    <text evidence="4">Belongs to the cytochrome P450 family.</text>
</comment>
<evidence type="ECO:0000256" key="3">
    <source>
        <dbReference type="ARBA" id="ARBA00005179"/>
    </source>
</evidence>
<dbReference type="InterPro" id="IPR001128">
    <property type="entry name" value="Cyt_P450"/>
</dbReference>
<dbReference type="PANTHER" id="PTHR46300">
    <property type="entry name" value="P450, PUTATIVE (EUROFUNG)-RELATED-RELATED"/>
    <property type="match status" value="1"/>
</dbReference>
<evidence type="ECO:0000256" key="11">
    <source>
        <dbReference type="ARBA" id="ARBA00023033"/>
    </source>
</evidence>
<dbReference type="Pfam" id="PF00067">
    <property type="entry name" value="p450"/>
    <property type="match status" value="1"/>
</dbReference>
<reference evidence="14 15" key="1">
    <citation type="submission" date="2024-05" db="EMBL/GenBank/DDBJ databases">
        <title>A draft genome resource for the thread blight pathogen Marasmius tenuissimus strain MS-2.</title>
        <authorList>
            <person name="Yulfo-Soto G.E."/>
            <person name="Baruah I.K."/>
            <person name="Amoako-Attah I."/>
            <person name="Bukari Y."/>
            <person name="Meinhardt L.W."/>
            <person name="Bailey B.A."/>
            <person name="Cohen S.P."/>
        </authorList>
    </citation>
    <scope>NUCLEOTIDE SEQUENCE [LARGE SCALE GENOMIC DNA]</scope>
    <source>
        <strain evidence="14 15">MS-2</strain>
    </source>
</reference>
<dbReference type="SUPFAM" id="SSF48264">
    <property type="entry name" value="Cytochrome P450"/>
    <property type="match status" value="1"/>
</dbReference>
<evidence type="ECO:0000256" key="8">
    <source>
        <dbReference type="ARBA" id="ARBA00022989"/>
    </source>
</evidence>
<evidence type="ECO:0000256" key="6">
    <source>
        <dbReference type="ARBA" id="ARBA00022692"/>
    </source>
</evidence>
<dbReference type="InterPro" id="IPR050364">
    <property type="entry name" value="Cytochrome_P450_fung"/>
</dbReference>
<protein>
    <recommendedName>
        <fullName evidence="16">Cytochrome P450</fullName>
    </recommendedName>
</protein>
<evidence type="ECO:0000256" key="4">
    <source>
        <dbReference type="ARBA" id="ARBA00010617"/>
    </source>
</evidence>
<keyword evidence="12" id="KW-0472">Membrane</keyword>
<dbReference type="InterPro" id="IPR002401">
    <property type="entry name" value="Cyt_P450_E_grp-I"/>
</dbReference>
<evidence type="ECO:0000256" key="1">
    <source>
        <dbReference type="ARBA" id="ARBA00001971"/>
    </source>
</evidence>
<keyword evidence="6" id="KW-0812">Transmembrane</keyword>